<dbReference type="EMBL" id="JABXXO010000003">
    <property type="protein sequence ID" value="KAF7783209.1"/>
    <property type="molecule type" value="Genomic_DNA"/>
</dbReference>
<evidence type="ECO:0000256" key="2">
    <source>
        <dbReference type="ARBA" id="ARBA00022723"/>
    </source>
</evidence>
<feature type="compositionally biased region" description="Polar residues" evidence="7">
    <location>
        <begin position="243"/>
        <end position="257"/>
    </location>
</feature>
<accession>A0A8H7KK41</accession>
<protein>
    <recommendedName>
        <fullName evidence="8">CCHC-type domain-containing protein</fullName>
    </recommendedName>
</protein>
<dbReference type="SMART" id="SM00343">
    <property type="entry name" value="ZnF_C2HC"/>
    <property type="match status" value="3"/>
</dbReference>
<evidence type="ECO:0000256" key="3">
    <source>
        <dbReference type="ARBA" id="ARBA00022737"/>
    </source>
</evidence>
<evidence type="ECO:0000313" key="10">
    <source>
        <dbReference type="Proteomes" id="UP000629468"/>
    </source>
</evidence>
<evidence type="ECO:0000256" key="5">
    <source>
        <dbReference type="ARBA" id="ARBA00022833"/>
    </source>
</evidence>
<evidence type="ECO:0000259" key="8">
    <source>
        <dbReference type="PROSITE" id="PS50158"/>
    </source>
</evidence>
<feature type="region of interest" description="Disordered" evidence="7">
    <location>
        <begin position="542"/>
        <end position="576"/>
    </location>
</feature>
<feature type="domain" description="CCHC-type" evidence="8">
    <location>
        <begin position="496"/>
        <end position="509"/>
    </location>
</feature>
<dbReference type="AlphaFoldDB" id="A0A8H7KK41"/>
<evidence type="ECO:0000256" key="7">
    <source>
        <dbReference type="SAM" id="MobiDB-lite"/>
    </source>
</evidence>
<feature type="compositionally biased region" description="Basic and acidic residues" evidence="7">
    <location>
        <begin position="106"/>
        <end position="118"/>
    </location>
</feature>
<dbReference type="Gene3D" id="4.10.60.10">
    <property type="entry name" value="Zinc finger, CCHC-type"/>
    <property type="match status" value="1"/>
</dbReference>
<dbReference type="PROSITE" id="PS50158">
    <property type="entry name" value="ZF_CCHC"/>
    <property type="match status" value="1"/>
</dbReference>
<reference evidence="9 10" key="1">
    <citation type="journal article" name="Sci. Rep.">
        <title>Telomere-to-telomere assembled and centromere annotated genomes of the two main subspecies of the button mushroom Agaricus bisporus reveal especially polymorphic chromosome ends.</title>
        <authorList>
            <person name="Sonnenberg A.S.M."/>
            <person name="Sedaghat-Telgerd N."/>
            <person name="Lavrijssen B."/>
            <person name="Ohm R.A."/>
            <person name="Hendrickx P.M."/>
            <person name="Scholtmeijer K."/>
            <person name="Baars J.J.P."/>
            <person name="van Peer A."/>
        </authorList>
    </citation>
    <scope>NUCLEOTIDE SEQUENCE [LARGE SCALE GENOMIC DNA]</scope>
    <source>
        <strain evidence="9 10">H119_p4</strain>
    </source>
</reference>
<name>A0A8H7KK41_AGABI</name>
<dbReference type="InterPro" id="IPR001878">
    <property type="entry name" value="Znf_CCHC"/>
</dbReference>
<feature type="compositionally biased region" description="Basic and acidic residues" evidence="7">
    <location>
        <begin position="184"/>
        <end position="205"/>
    </location>
</feature>
<feature type="compositionally biased region" description="Low complexity" evidence="7">
    <location>
        <begin position="562"/>
        <end position="576"/>
    </location>
</feature>
<gene>
    <name evidence="9" type="ORF">Agabi119p4_2585</name>
</gene>
<evidence type="ECO:0000256" key="4">
    <source>
        <dbReference type="ARBA" id="ARBA00022771"/>
    </source>
</evidence>
<dbReference type="GO" id="GO:0008270">
    <property type="term" value="F:zinc ion binding"/>
    <property type="evidence" value="ECO:0007669"/>
    <property type="project" value="UniProtKB-KW"/>
</dbReference>
<comment type="caution">
    <text evidence="9">The sequence shown here is derived from an EMBL/GenBank/DDBJ whole genome shotgun (WGS) entry which is preliminary data.</text>
</comment>
<evidence type="ECO:0000256" key="1">
    <source>
        <dbReference type="ARBA" id="ARBA00022664"/>
    </source>
</evidence>
<organism evidence="9 10">
    <name type="scientific">Agaricus bisporus var. burnettii</name>
    <dbReference type="NCBI Taxonomy" id="192524"/>
    <lineage>
        <taxon>Eukaryota</taxon>
        <taxon>Fungi</taxon>
        <taxon>Dikarya</taxon>
        <taxon>Basidiomycota</taxon>
        <taxon>Agaricomycotina</taxon>
        <taxon>Agaricomycetes</taxon>
        <taxon>Agaricomycetidae</taxon>
        <taxon>Agaricales</taxon>
        <taxon>Agaricineae</taxon>
        <taxon>Agaricaceae</taxon>
        <taxon>Agaricus</taxon>
    </lineage>
</organism>
<feature type="compositionally biased region" description="Polar residues" evidence="7">
    <location>
        <begin position="68"/>
        <end position="94"/>
    </location>
</feature>
<dbReference type="PANTHER" id="PTHR47103:SF8">
    <property type="entry name" value="DNA-BINDING PROTEIN"/>
    <property type="match status" value="1"/>
</dbReference>
<evidence type="ECO:0000256" key="6">
    <source>
        <dbReference type="PROSITE-ProRule" id="PRU00047"/>
    </source>
</evidence>
<sequence length="576" mass="64858">MASTRSSVRRRSITSFLQSRKPKESESPITSQKKPPDRNGKPPATAMLPPSRTASQPTPAPPVPTIPNQAEYSASQPAPHTSSWANEVQANDSEPSPMDTPPSQEEVEKAGDTDIDSQDKKVNDAWNWLVDKKLLNDVDAITSDDILTTLYKIASNTTFTKEIIRKSVEAATFMLEIAIRNERQQELPREEDNAEEGEIRGEKDNNSAALKAIEEMKVTLQDTIIRATTALEEATKELKESKTIVNNQSRATNTQPITPNPPALPYSDIARNVPNDPPRVPRPEARAMERAKSQARQLVFDLNGEHRLQKLSNISIRDEIRQALRKANAPPHVDVFLVRKLSNGGILLELNSAETGEWLRDPKNSEEFRKHAGIEVDFTPRSFNILAKFMPIELFDPDNEEHVKELREENCWDKSMLLKAKWVKAIEKRNPGQTHAHLLLTFADGSETNTLLLGRGFISYHGLRINVDKDKRIPMRCAKCQMYGHQAKDCSKETVCGRCGQPGHESRTCNSDNLRCVNCKEDGHEAYSSKCPTFQRKLQEYNTRTPENTLPYYPHPVPDINTQQTQSSEQTPTSRT</sequence>
<dbReference type="SUPFAM" id="SSF57756">
    <property type="entry name" value="Retrovirus zinc finger-like domains"/>
    <property type="match status" value="1"/>
</dbReference>
<feature type="region of interest" description="Disordered" evidence="7">
    <location>
        <begin position="184"/>
        <end position="207"/>
    </location>
</feature>
<evidence type="ECO:0000313" key="9">
    <source>
        <dbReference type="EMBL" id="KAF7783209.1"/>
    </source>
</evidence>
<feature type="region of interest" description="Disordered" evidence="7">
    <location>
        <begin position="236"/>
        <end position="281"/>
    </location>
</feature>
<feature type="region of interest" description="Disordered" evidence="7">
    <location>
        <begin position="1"/>
        <end position="118"/>
    </location>
</feature>
<keyword evidence="3" id="KW-0677">Repeat</keyword>
<keyword evidence="4 6" id="KW-0863">Zinc-finger</keyword>
<dbReference type="InterPro" id="IPR036875">
    <property type="entry name" value="Znf_CCHC_sf"/>
</dbReference>
<dbReference type="GO" id="GO:0003676">
    <property type="term" value="F:nucleic acid binding"/>
    <property type="evidence" value="ECO:0007669"/>
    <property type="project" value="InterPro"/>
</dbReference>
<keyword evidence="1" id="KW-0507">mRNA processing</keyword>
<dbReference type="GO" id="GO:0006397">
    <property type="term" value="P:mRNA processing"/>
    <property type="evidence" value="ECO:0007669"/>
    <property type="project" value="UniProtKB-KW"/>
</dbReference>
<dbReference type="PANTHER" id="PTHR47103">
    <property type="entry name" value="DNA-BINDING PROTEIN"/>
    <property type="match status" value="1"/>
</dbReference>
<dbReference type="Proteomes" id="UP000629468">
    <property type="component" value="Unassembled WGS sequence"/>
</dbReference>
<proteinExistence type="predicted"/>
<keyword evidence="5" id="KW-0862">Zinc</keyword>
<keyword evidence="2" id="KW-0479">Metal-binding</keyword>